<dbReference type="PANTHER" id="PTHR23162:SF8">
    <property type="entry name" value="OUTER DENSE FIBER PROTEIN 2"/>
    <property type="match status" value="1"/>
</dbReference>
<comment type="subcellular location">
    <subcellularLocation>
        <location evidence="2">Cell projection</location>
        <location evidence="2">Cilium</location>
        <location evidence="2">Flagellum</location>
    </subcellularLocation>
    <subcellularLocation>
        <location evidence="1">Cytoplasm</location>
        <location evidence="1">Cytoskeleton</location>
        <location evidence="1">Microtubule organizing center</location>
        <location evidence="1">Centrosome</location>
        <location evidence="1">Centriole</location>
    </subcellularLocation>
    <subcellularLocation>
        <location evidence="3">Cytoplasm</location>
        <location evidence="3">Cytoskeleton</location>
        <location evidence="3">Spindle pole</location>
    </subcellularLocation>
</comment>
<evidence type="ECO:0000313" key="20">
    <source>
        <dbReference type="Proteomes" id="UP000770717"/>
    </source>
</evidence>
<evidence type="ECO:0000256" key="9">
    <source>
        <dbReference type="ARBA" id="ARBA00022846"/>
    </source>
</evidence>
<dbReference type="GO" id="GO:0005813">
    <property type="term" value="C:centrosome"/>
    <property type="evidence" value="ECO:0007669"/>
    <property type="project" value="TreeGrafter"/>
</dbReference>
<evidence type="ECO:0000256" key="17">
    <source>
        <dbReference type="ARBA" id="ARBA00043200"/>
    </source>
</evidence>
<evidence type="ECO:0000256" key="10">
    <source>
        <dbReference type="ARBA" id="ARBA00022871"/>
    </source>
</evidence>
<evidence type="ECO:0000256" key="2">
    <source>
        <dbReference type="ARBA" id="ARBA00004230"/>
    </source>
</evidence>
<keyword evidence="7" id="KW-0493">Microtubule</keyword>
<keyword evidence="6" id="KW-0963">Cytoplasm</keyword>
<dbReference type="GO" id="GO:0005874">
    <property type="term" value="C:microtubule"/>
    <property type="evidence" value="ECO:0007669"/>
    <property type="project" value="UniProtKB-KW"/>
</dbReference>
<evidence type="ECO:0000256" key="3">
    <source>
        <dbReference type="ARBA" id="ARBA00004647"/>
    </source>
</evidence>
<accession>A0A8J6EYB7</accession>
<evidence type="ECO:0000256" key="6">
    <source>
        <dbReference type="ARBA" id="ARBA00022490"/>
    </source>
</evidence>
<dbReference type="GO" id="GO:0005814">
    <property type="term" value="C:centriole"/>
    <property type="evidence" value="ECO:0007669"/>
    <property type="project" value="UniProtKB-SubCell"/>
</dbReference>
<evidence type="ECO:0000256" key="13">
    <source>
        <dbReference type="ARBA" id="ARBA00023212"/>
    </source>
</evidence>
<name>A0A8J6EYB7_ELECQ</name>
<keyword evidence="9" id="KW-0282">Flagellum</keyword>
<gene>
    <name evidence="19" type="ORF">GDO78_012915</name>
</gene>
<comment type="similarity">
    <text evidence="4">Belongs to the ODF2 family.</text>
</comment>
<evidence type="ECO:0000256" key="4">
    <source>
        <dbReference type="ARBA" id="ARBA00009316"/>
    </source>
</evidence>
<dbReference type="PANTHER" id="PTHR23162">
    <property type="entry name" value="OUTER DENSE FIBER OF SPERM TAILS 2"/>
    <property type="match status" value="1"/>
</dbReference>
<keyword evidence="14" id="KW-0966">Cell projection</keyword>
<dbReference type="GO" id="GO:1902017">
    <property type="term" value="P:regulation of cilium assembly"/>
    <property type="evidence" value="ECO:0007669"/>
    <property type="project" value="TreeGrafter"/>
</dbReference>
<feature type="coiled-coil region" evidence="18">
    <location>
        <begin position="234"/>
        <end position="427"/>
    </location>
</feature>
<keyword evidence="8" id="KW-0221">Differentiation</keyword>
<keyword evidence="20" id="KW-1185">Reference proteome</keyword>
<dbReference type="InterPro" id="IPR026099">
    <property type="entry name" value="Odf2-rel"/>
</dbReference>
<evidence type="ECO:0000256" key="8">
    <source>
        <dbReference type="ARBA" id="ARBA00022782"/>
    </source>
</evidence>
<dbReference type="Gene3D" id="1.20.5.340">
    <property type="match status" value="1"/>
</dbReference>
<dbReference type="EMBL" id="WNTK01000009">
    <property type="protein sequence ID" value="KAG9477654.1"/>
    <property type="molecule type" value="Genomic_DNA"/>
</dbReference>
<keyword evidence="5" id="KW-0217">Developmental protein</keyword>
<evidence type="ECO:0000313" key="19">
    <source>
        <dbReference type="EMBL" id="KAG9477654.1"/>
    </source>
</evidence>
<evidence type="ECO:0000256" key="16">
    <source>
        <dbReference type="ARBA" id="ARBA00041830"/>
    </source>
</evidence>
<evidence type="ECO:0000256" key="1">
    <source>
        <dbReference type="ARBA" id="ARBA00004114"/>
    </source>
</evidence>
<keyword evidence="10" id="KW-0744">Spermatogenesis</keyword>
<organism evidence="19 20">
    <name type="scientific">Eleutherodactylus coqui</name>
    <name type="common">Puerto Rican coqui</name>
    <dbReference type="NCBI Taxonomy" id="57060"/>
    <lineage>
        <taxon>Eukaryota</taxon>
        <taxon>Metazoa</taxon>
        <taxon>Chordata</taxon>
        <taxon>Craniata</taxon>
        <taxon>Vertebrata</taxon>
        <taxon>Euteleostomi</taxon>
        <taxon>Amphibia</taxon>
        <taxon>Batrachia</taxon>
        <taxon>Anura</taxon>
        <taxon>Neobatrachia</taxon>
        <taxon>Hyloidea</taxon>
        <taxon>Eleutherodactylidae</taxon>
        <taxon>Eleutherodactylinae</taxon>
        <taxon>Eleutherodactylus</taxon>
        <taxon>Eleutherodactylus</taxon>
    </lineage>
</organism>
<evidence type="ECO:0000256" key="11">
    <source>
        <dbReference type="ARBA" id="ARBA00023054"/>
    </source>
</evidence>
<protein>
    <recommendedName>
        <fullName evidence="15">Outer dense fiber protein 2</fullName>
    </recommendedName>
    <alternativeName>
        <fullName evidence="16">Cenexin</fullName>
    </alternativeName>
    <alternativeName>
        <fullName evidence="17">Outer dense fiber of sperm tails protein 2</fullName>
    </alternativeName>
</protein>
<dbReference type="GO" id="GO:0030154">
    <property type="term" value="P:cell differentiation"/>
    <property type="evidence" value="ECO:0007669"/>
    <property type="project" value="UniProtKB-KW"/>
</dbReference>
<evidence type="ECO:0000256" key="5">
    <source>
        <dbReference type="ARBA" id="ARBA00022473"/>
    </source>
</evidence>
<evidence type="ECO:0000256" key="15">
    <source>
        <dbReference type="ARBA" id="ARBA00040458"/>
    </source>
</evidence>
<dbReference type="OrthoDB" id="413404at2759"/>
<evidence type="ECO:0000256" key="18">
    <source>
        <dbReference type="SAM" id="Coils"/>
    </source>
</evidence>
<feature type="coiled-coil region" evidence="18">
    <location>
        <begin position="5"/>
        <end position="203"/>
    </location>
</feature>
<proteinExistence type="inferred from homology"/>
<comment type="caution">
    <text evidence="19">The sequence shown here is derived from an EMBL/GenBank/DDBJ whole genome shotgun (WGS) entry which is preliminary data.</text>
</comment>
<keyword evidence="11 18" id="KW-0175">Coiled coil</keyword>
<dbReference type="Proteomes" id="UP000770717">
    <property type="component" value="Unassembled WGS sequence"/>
</dbReference>
<evidence type="ECO:0000256" key="14">
    <source>
        <dbReference type="ARBA" id="ARBA00023273"/>
    </source>
</evidence>
<dbReference type="GO" id="GO:0000922">
    <property type="term" value="C:spindle pole"/>
    <property type="evidence" value="ECO:0007669"/>
    <property type="project" value="UniProtKB-SubCell"/>
</dbReference>
<dbReference type="GO" id="GO:0031514">
    <property type="term" value="C:motile cilium"/>
    <property type="evidence" value="ECO:0007669"/>
    <property type="project" value="UniProtKB-SubCell"/>
</dbReference>
<dbReference type="AlphaFoldDB" id="A0A8J6EYB7"/>
<keyword evidence="12" id="KW-0969">Cilium</keyword>
<keyword evidence="13" id="KW-0206">Cytoskeleton</keyword>
<reference evidence="19" key="1">
    <citation type="thesis" date="2020" institute="ProQuest LLC" country="789 East Eisenhower Parkway, Ann Arbor, MI, USA">
        <title>Comparative Genomics and Chromosome Evolution.</title>
        <authorList>
            <person name="Mudd A.B."/>
        </authorList>
    </citation>
    <scope>NUCLEOTIDE SEQUENCE</scope>
    <source>
        <strain evidence="19">HN-11 Male</strain>
        <tissue evidence="19">Kidney and liver</tissue>
    </source>
</reference>
<dbReference type="GO" id="GO:0007283">
    <property type="term" value="P:spermatogenesis"/>
    <property type="evidence" value="ECO:0007669"/>
    <property type="project" value="UniProtKB-KW"/>
</dbReference>
<sequence length="455" mass="53149">MEHNEVQHKEELELLTAQLNDLRSKLESDKEGLKKSARALKHRAEKSEEAVQLLNNQLLAKDAELSTAVSSADTLKSRCTSLMKESSQKESEIALLNERMGQLLEEKHHSEEKARSERESVLERLHQQTSENTILRLEHEKLKTQLTTVEEKLTLAHSEVQQLKGSLRQYEGLVDTYKDQMKKTRQEADHMSLQLERSDLENKTMKEEMNVEIGQIHRKFQSRLEELEKLPEMLKMTELTLQECREQLQGYEQKNSDLSSVISDLRIRMEQQGDKMESTRDRYQSAMEENKLLTLKLEEVERRVDDAGAQNRELLQVVAKREETIHQNQLHLEEKSRECASLSRQLEAAIEDYRRQVDQARERASGKERVTQSKLLDLETQLSRTKTELNQFRRSKDDAERRFQSRLQDLKDRLEQSESTNRSMQNYVQFLKSSYANVFGEATLSSSPIRPRTPL</sequence>
<evidence type="ECO:0000256" key="12">
    <source>
        <dbReference type="ARBA" id="ARBA00023069"/>
    </source>
</evidence>
<evidence type="ECO:0000256" key="7">
    <source>
        <dbReference type="ARBA" id="ARBA00022701"/>
    </source>
</evidence>